<feature type="region of interest" description="Disordered" evidence="1">
    <location>
        <begin position="311"/>
        <end position="333"/>
    </location>
</feature>
<feature type="compositionally biased region" description="Basic and acidic residues" evidence="1">
    <location>
        <begin position="41"/>
        <end position="51"/>
    </location>
</feature>
<dbReference type="AlphaFoldDB" id="A0A5E4UZ15"/>
<evidence type="ECO:0000313" key="2">
    <source>
        <dbReference type="EMBL" id="VVE04369.1"/>
    </source>
</evidence>
<evidence type="ECO:0000256" key="1">
    <source>
        <dbReference type="SAM" id="MobiDB-lite"/>
    </source>
</evidence>
<dbReference type="RefSeq" id="WP_150679615.1">
    <property type="nucleotide sequence ID" value="NZ_CABPSK010000002.1"/>
</dbReference>
<protein>
    <submittedName>
        <fullName evidence="2">Invasin IpaC</fullName>
    </submittedName>
</protein>
<organism evidence="2 3">
    <name type="scientific">Pandoraea pneumonica</name>
    <dbReference type="NCBI Taxonomy" id="2508299"/>
    <lineage>
        <taxon>Bacteria</taxon>
        <taxon>Pseudomonadati</taxon>
        <taxon>Pseudomonadota</taxon>
        <taxon>Betaproteobacteria</taxon>
        <taxon>Burkholderiales</taxon>
        <taxon>Burkholderiaceae</taxon>
        <taxon>Pandoraea</taxon>
    </lineage>
</organism>
<evidence type="ECO:0000313" key="3">
    <source>
        <dbReference type="Proteomes" id="UP000366945"/>
    </source>
</evidence>
<keyword evidence="3" id="KW-1185">Reference proteome</keyword>
<feature type="compositionally biased region" description="Pro residues" evidence="1">
    <location>
        <begin position="225"/>
        <end position="235"/>
    </location>
</feature>
<dbReference type="Proteomes" id="UP000366945">
    <property type="component" value="Unassembled WGS sequence"/>
</dbReference>
<feature type="compositionally biased region" description="Low complexity" evidence="1">
    <location>
        <begin position="257"/>
        <end position="267"/>
    </location>
</feature>
<sequence>MNTVVESRSAYVAPSQLLPTWDAIGPKADIPQLFDADAKANNRANSPHDIHAPALNTPSSQADRDSAHQWLRQLNAAGNGEKPPGGDPLAGNDGTGGMGGIGGIMSDQALVLMRYFAFFQKAFENDVKFRAALTQLQSETLKGSVDAIKRGGMATMMGNLSGALISVGMAGAGAYQQLKKVPEASALKDGAKVDVPAPAPTPATGAGANSPNPAGTLDVDAPASTIPPSPSPSPATPDVDMPEGGAPPSATPDVDVPEASTPTPATPEGRHPLDDQRFKAQALLQLSSATGGVATGGGNYASAIAQADRQQKDSAVQVHKDSASSTQEQANRDHASITDMIKAIETAMQSRTSAMGVVAGNIRA</sequence>
<dbReference type="GeneID" id="300404328"/>
<feature type="region of interest" description="Disordered" evidence="1">
    <location>
        <begin position="192"/>
        <end position="273"/>
    </location>
</feature>
<dbReference type="PRINTS" id="PR01608">
    <property type="entry name" value="BACINVASINC"/>
</dbReference>
<dbReference type="OrthoDB" id="10018363at2"/>
<proteinExistence type="predicted"/>
<reference evidence="2 3" key="1">
    <citation type="submission" date="2019-08" db="EMBL/GenBank/DDBJ databases">
        <authorList>
            <person name="Peeters C."/>
        </authorList>
    </citation>
    <scope>NUCLEOTIDE SEQUENCE [LARGE SCALE GENOMIC DNA]</scope>
    <source>
        <strain evidence="2 3">LMG 31114</strain>
    </source>
</reference>
<accession>A0A5E4UZ15</accession>
<feature type="region of interest" description="Disordered" evidence="1">
    <location>
        <begin position="41"/>
        <end position="66"/>
    </location>
</feature>
<gene>
    <name evidence="2" type="primary">ipaC</name>
    <name evidence="2" type="ORF">PPN31114_02297</name>
</gene>
<dbReference type="EMBL" id="CABPSK010000002">
    <property type="protein sequence ID" value="VVE04369.1"/>
    <property type="molecule type" value="Genomic_DNA"/>
</dbReference>
<name>A0A5E4UZ15_9BURK</name>